<organism evidence="1 2">
    <name type="scientific">Pseudotenacibaculum haliotis</name>
    <dbReference type="NCBI Taxonomy" id="1862138"/>
    <lineage>
        <taxon>Bacteria</taxon>
        <taxon>Pseudomonadati</taxon>
        <taxon>Bacteroidota</taxon>
        <taxon>Flavobacteriia</taxon>
        <taxon>Flavobacteriales</taxon>
        <taxon>Flavobacteriaceae</taxon>
        <taxon>Pseudotenacibaculum</taxon>
    </lineage>
</organism>
<accession>A0ABW5LMK1</accession>
<dbReference type="Proteomes" id="UP001597508">
    <property type="component" value="Unassembled WGS sequence"/>
</dbReference>
<proteinExistence type="predicted"/>
<evidence type="ECO:0000313" key="2">
    <source>
        <dbReference type="Proteomes" id="UP001597508"/>
    </source>
</evidence>
<evidence type="ECO:0000313" key="1">
    <source>
        <dbReference type="EMBL" id="MFD2566078.1"/>
    </source>
</evidence>
<name>A0ABW5LMK1_9FLAO</name>
<keyword evidence="2" id="KW-1185">Reference proteome</keyword>
<dbReference type="Gene3D" id="3.30.2220.10">
    <property type="entry name" value="rbstp2171"/>
    <property type="match status" value="1"/>
</dbReference>
<dbReference type="EMBL" id="JBHULH010000001">
    <property type="protein sequence ID" value="MFD2566078.1"/>
    <property type="molecule type" value="Genomic_DNA"/>
</dbReference>
<reference evidence="2" key="1">
    <citation type="journal article" date="2019" name="Int. J. Syst. Evol. Microbiol.">
        <title>The Global Catalogue of Microorganisms (GCM) 10K type strain sequencing project: providing services to taxonomists for standard genome sequencing and annotation.</title>
        <authorList>
            <consortium name="The Broad Institute Genomics Platform"/>
            <consortium name="The Broad Institute Genome Sequencing Center for Infectious Disease"/>
            <person name="Wu L."/>
            <person name="Ma J."/>
        </authorList>
    </citation>
    <scope>NUCLEOTIDE SEQUENCE [LARGE SCALE GENOMIC DNA]</scope>
    <source>
        <strain evidence="2">KCTC 52127</strain>
    </source>
</reference>
<protein>
    <submittedName>
        <fullName evidence="1">Uncharacterized protein</fullName>
    </submittedName>
</protein>
<dbReference type="RefSeq" id="WP_379664800.1">
    <property type="nucleotide sequence ID" value="NZ_JBHULH010000001.1"/>
</dbReference>
<comment type="caution">
    <text evidence="1">The sequence shown here is derived from an EMBL/GenBank/DDBJ whole genome shotgun (WGS) entry which is preliminary data.</text>
</comment>
<gene>
    <name evidence="1" type="ORF">ACFSRZ_01765</name>
</gene>
<sequence length="110" mass="12486">MANTQTYKDITKEQRKEWEAKFGKHRIKDITFEVDGISYGFVLRKPSRSVMEAVAKEGEKNIAAANNIFLKNCVLGGDMEAIDLDGDVYLIVIKEISLLLNKKNITVKKH</sequence>